<name>A0A392RN44_9FABA</name>
<dbReference type="Proteomes" id="UP000265520">
    <property type="component" value="Unassembled WGS sequence"/>
</dbReference>
<proteinExistence type="predicted"/>
<feature type="non-terminal residue" evidence="1">
    <location>
        <position position="1"/>
    </location>
</feature>
<dbReference type="AlphaFoldDB" id="A0A392RN44"/>
<keyword evidence="2" id="KW-1185">Reference proteome</keyword>
<accession>A0A392RN44</accession>
<evidence type="ECO:0000313" key="2">
    <source>
        <dbReference type="Proteomes" id="UP000265520"/>
    </source>
</evidence>
<dbReference type="EMBL" id="LXQA010245328">
    <property type="protein sequence ID" value="MCI37504.1"/>
    <property type="molecule type" value="Genomic_DNA"/>
</dbReference>
<sequence length="54" mass="6085">WLAARRVVLRRAQHCVVVPVPFLRKVDLRRAQRCLDCAWVVPGSCAARSSVVLT</sequence>
<organism evidence="1 2">
    <name type="scientific">Trifolium medium</name>
    <dbReference type="NCBI Taxonomy" id="97028"/>
    <lineage>
        <taxon>Eukaryota</taxon>
        <taxon>Viridiplantae</taxon>
        <taxon>Streptophyta</taxon>
        <taxon>Embryophyta</taxon>
        <taxon>Tracheophyta</taxon>
        <taxon>Spermatophyta</taxon>
        <taxon>Magnoliopsida</taxon>
        <taxon>eudicotyledons</taxon>
        <taxon>Gunneridae</taxon>
        <taxon>Pentapetalae</taxon>
        <taxon>rosids</taxon>
        <taxon>fabids</taxon>
        <taxon>Fabales</taxon>
        <taxon>Fabaceae</taxon>
        <taxon>Papilionoideae</taxon>
        <taxon>50 kb inversion clade</taxon>
        <taxon>NPAAA clade</taxon>
        <taxon>Hologalegina</taxon>
        <taxon>IRL clade</taxon>
        <taxon>Trifolieae</taxon>
        <taxon>Trifolium</taxon>
    </lineage>
</organism>
<reference evidence="1 2" key="1">
    <citation type="journal article" date="2018" name="Front. Plant Sci.">
        <title>Red Clover (Trifolium pratense) and Zigzag Clover (T. medium) - A Picture of Genomic Similarities and Differences.</title>
        <authorList>
            <person name="Dluhosova J."/>
            <person name="Istvanek J."/>
            <person name="Nedelnik J."/>
            <person name="Repkova J."/>
        </authorList>
    </citation>
    <scope>NUCLEOTIDE SEQUENCE [LARGE SCALE GENOMIC DNA]</scope>
    <source>
        <strain evidence="2">cv. 10/8</strain>
        <tissue evidence="1">Leaf</tissue>
    </source>
</reference>
<protein>
    <submittedName>
        <fullName evidence="1">Uncharacterized protein</fullName>
    </submittedName>
</protein>
<comment type="caution">
    <text evidence="1">The sequence shown here is derived from an EMBL/GenBank/DDBJ whole genome shotgun (WGS) entry which is preliminary data.</text>
</comment>
<evidence type="ECO:0000313" key="1">
    <source>
        <dbReference type="EMBL" id="MCI37504.1"/>
    </source>
</evidence>